<keyword evidence="3 5" id="KW-0560">Oxidoreductase</keyword>
<evidence type="ECO:0000256" key="4">
    <source>
        <dbReference type="ARBA" id="ARBA00023235"/>
    </source>
</evidence>
<evidence type="ECO:0000313" key="8">
    <source>
        <dbReference type="Proteomes" id="UP001275440"/>
    </source>
</evidence>
<keyword evidence="4 5" id="KW-0413">Isomerase</keyword>
<evidence type="ECO:0000259" key="6">
    <source>
        <dbReference type="Pfam" id="PF01370"/>
    </source>
</evidence>
<dbReference type="HAMAP" id="MF_00956">
    <property type="entry name" value="GDP_fucose_synth"/>
    <property type="match status" value="1"/>
</dbReference>
<protein>
    <recommendedName>
        <fullName evidence="5">GDP-L-fucose synthase</fullName>
        <ecNumber evidence="5">1.1.1.271</ecNumber>
    </recommendedName>
    <alternativeName>
        <fullName evidence="5">GDP-4-keto-6-deoxy-D-mannose-3,5-epimerase-4-reductase</fullName>
    </alternativeName>
</protein>
<name>A0ABU3WR68_9NOCA</name>
<comment type="pathway">
    <text evidence="5">Nucleotide-sugar biosynthesis; GDP-L-fucose biosynthesis via de novo pathway; GDP-L-fucose from GDP-alpha-D-mannose: step 2/2.</text>
</comment>
<dbReference type="Gene3D" id="3.90.25.10">
    <property type="entry name" value="UDP-galactose 4-epimerase, domain 1"/>
    <property type="match status" value="1"/>
</dbReference>
<comment type="similarity">
    <text evidence="1 5">Belongs to the NAD(P)-dependent epimerase/dehydratase family. Fucose synthase subfamily.</text>
</comment>
<feature type="site" description="Important for catalytic activity" evidence="5">
    <location>
        <position position="145"/>
    </location>
</feature>
<dbReference type="PANTHER" id="PTHR43238:SF1">
    <property type="entry name" value="GDP-L-FUCOSE SYNTHASE"/>
    <property type="match status" value="1"/>
</dbReference>
<evidence type="ECO:0000256" key="5">
    <source>
        <dbReference type="HAMAP-Rule" id="MF_00956"/>
    </source>
</evidence>
<dbReference type="Proteomes" id="UP001275440">
    <property type="component" value="Unassembled WGS sequence"/>
</dbReference>
<comment type="function">
    <text evidence="5">Catalyzes the two-step NADP-dependent conversion of GDP-4-dehydro-6-deoxy-D-mannose to GDP-fucose, involving an epimerase and a reductase reaction.</text>
</comment>
<evidence type="ECO:0000313" key="7">
    <source>
        <dbReference type="EMBL" id="MDV2476485.1"/>
    </source>
</evidence>
<feature type="binding site" evidence="5">
    <location>
        <position position="305"/>
    </location>
    <ligand>
        <name>substrate</name>
    </ligand>
</feature>
<keyword evidence="8" id="KW-1185">Reference proteome</keyword>
<dbReference type="EC" id="1.1.1.271" evidence="5"/>
<proteinExistence type="inferred from homology"/>
<keyword evidence="5" id="KW-0511">Multifunctional enzyme</keyword>
<feature type="binding site" evidence="5">
    <location>
        <begin position="199"/>
        <end position="202"/>
    </location>
    <ligand>
        <name>NADP(+)</name>
        <dbReference type="ChEBI" id="CHEBI:58349"/>
    </ligand>
</feature>
<evidence type="ECO:0000256" key="2">
    <source>
        <dbReference type="ARBA" id="ARBA00022857"/>
    </source>
</evidence>
<dbReference type="CDD" id="cd05239">
    <property type="entry name" value="GDP_FS_SDR_e"/>
    <property type="match status" value="1"/>
</dbReference>
<feature type="binding site" evidence="5">
    <location>
        <position position="223"/>
    </location>
    <ligand>
        <name>substrate</name>
    </ligand>
</feature>
<dbReference type="InterPro" id="IPR028614">
    <property type="entry name" value="GDP_fucose/colitose_synth"/>
</dbReference>
<comment type="catalytic activity">
    <reaction evidence="5">
        <text>GDP-beta-L-fucose + NADP(+) = GDP-4-dehydro-alpha-D-rhamnose + NADPH + H(+)</text>
        <dbReference type="Rhea" id="RHEA:18885"/>
        <dbReference type="ChEBI" id="CHEBI:15378"/>
        <dbReference type="ChEBI" id="CHEBI:57273"/>
        <dbReference type="ChEBI" id="CHEBI:57783"/>
        <dbReference type="ChEBI" id="CHEBI:57964"/>
        <dbReference type="ChEBI" id="CHEBI:58349"/>
        <dbReference type="EC" id="1.1.1.271"/>
    </reaction>
</comment>
<sequence>MPDAAIRGGCRCGARRIAECTHPIEYGRTVTNFPPMSPSTRIYIAGHQGLVGSALWRHFTARGFENLIGLGSSELDLRDAGATAAFFRATRPQVVIDAAARVGGIAANALRPADFVSDNLRIQLNLLDTAVASGVERFLFLGSSCIYPKFAAQPIREEALLTGPLEESNEGYAVAKLAGIAQVTAIRRQHGLPYVSAMPTNLYGPGDNFSPHDSHVVPAMIRRFHEAMLADIPHVTCWGTGLPRRDLLHVDDAAEACHFLLDHYDGDGPVNVGSGTDIPISEIAHIIAEAVGYDGEIRWDTSRPDGTPRKLLDVRHLAGLGWSAKTPFAEGIKTTYDWFLAHQDTYRR</sequence>
<dbReference type="InterPro" id="IPR001509">
    <property type="entry name" value="Epimerase_deHydtase"/>
</dbReference>
<accession>A0ABU3WR68</accession>
<dbReference type="SUPFAM" id="SSF51735">
    <property type="entry name" value="NAD(P)-binding Rossmann-fold domains"/>
    <property type="match status" value="1"/>
</dbReference>
<feature type="binding site" evidence="5">
    <location>
        <position position="215"/>
    </location>
    <ligand>
        <name>NADP(+)</name>
        <dbReference type="ChEBI" id="CHEBI:58349"/>
    </ligand>
</feature>
<feature type="binding site" evidence="5">
    <location>
        <position position="238"/>
    </location>
    <ligand>
        <name>substrate</name>
    </ligand>
</feature>
<dbReference type="Gene3D" id="3.40.50.720">
    <property type="entry name" value="NAD(P)-binding Rossmann-like Domain"/>
    <property type="match status" value="1"/>
</dbReference>
<dbReference type="PANTHER" id="PTHR43238">
    <property type="entry name" value="GDP-L-FUCOSE SYNTHASE"/>
    <property type="match status" value="1"/>
</dbReference>
<feature type="binding site" evidence="5">
    <location>
        <begin position="46"/>
        <end position="52"/>
    </location>
    <ligand>
        <name>NADP(+)</name>
        <dbReference type="ChEBI" id="CHEBI:58349"/>
    </ligand>
</feature>
<feature type="site" description="Important for catalytic activity" evidence="5">
    <location>
        <position position="143"/>
    </location>
</feature>
<keyword evidence="2 5" id="KW-0521">NADP</keyword>
<comment type="caution">
    <text evidence="7">The sequence shown here is derived from an EMBL/GenBank/DDBJ whole genome shotgun (WGS) entry which is preliminary data.</text>
</comment>
<feature type="active site" description="Proton donor/acceptor" evidence="5">
    <location>
        <position position="172"/>
    </location>
</feature>
<evidence type="ECO:0000256" key="1">
    <source>
        <dbReference type="ARBA" id="ARBA00005959"/>
    </source>
</evidence>
<gene>
    <name evidence="5" type="primary">fcl</name>
    <name evidence="7" type="ORF">F8M49_16200</name>
</gene>
<dbReference type="InterPro" id="IPR036291">
    <property type="entry name" value="NAD(P)-bd_dom_sf"/>
</dbReference>
<dbReference type="Pfam" id="PF01370">
    <property type="entry name" value="Epimerase"/>
    <property type="match status" value="1"/>
</dbReference>
<dbReference type="EMBL" id="WBMO01000001">
    <property type="protein sequence ID" value="MDV2476485.1"/>
    <property type="molecule type" value="Genomic_DNA"/>
</dbReference>
<organism evidence="7 8">
    <name type="scientific">Rhodococcus zopfii</name>
    <dbReference type="NCBI Taxonomy" id="43772"/>
    <lineage>
        <taxon>Bacteria</taxon>
        <taxon>Bacillati</taxon>
        <taxon>Actinomycetota</taxon>
        <taxon>Actinomycetes</taxon>
        <taxon>Mycobacteriales</taxon>
        <taxon>Nocardiaceae</taxon>
        <taxon>Rhodococcus</taxon>
    </lineage>
</organism>
<evidence type="ECO:0000256" key="3">
    <source>
        <dbReference type="ARBA" id="ARBA00023002"/>
    </source>
</evidence>
<feature type="binding site" evidence="5">
    <location>
        <begin position="141"/>
        <end position="144"/>
    </location>
    <ligand>
        <name>NADP(+)</name>
        <dbReference type="ChEBI" id="CHEBI:58349"/>
    </ligand>
</feature>
<feature type="binding site" evidence="5">
    <location>
        <position position="176"/>
    </location>
    <ligand>
        <name>NADP(+)</name>
        <dbReference type="ChEBI" id="CHEBI:58349"/>
    </ligand>
</feature>
<feature type="binding site" evidence="5">
    <location>
        <position position="245"/>
    </location>
    <ligand>
        <name>substrate</name>
    </ligand>
</feature>
<reference evidence="7 8" key="1">
    <citation type="submission" date="2019-10" db="EMBL/GenBank/DDBJ databases">
        <title>Draft Genome Assembly of Rhodococcus zopfii DSM44189.</title>
        <authorList>
            <person name="Sutton J.M."/>
            <person name="Akob D.M."/>
            <person name="Bushman T.J."/>
        </authorList>
    </citation>
    <scope>NUCLEOTIDE SEQUENCE [LARGE SCALE GENOMIC DNA]</scope>
    <source>
        <strain evidence="7 8">DSM 44189</strain>
    </source>
</reference>
<feature type="domain" description="NAD-dependent epimerase/dehydratase" evidence="6">
    <location>
        <begin position="42"/>
        <end position="273"/>
    </location>
</feature>